<dbReference type="RefSeq" id="XP_068139430.1">
    <property type="nucleotide sequence ID" value="XM_068283329.1"/>
</dbReference>
<protein>
    <submittedName>
        <fullName evidence="1">Uncharacterized protein</fullName>
    </submittedName>
</protein>
<organism evidence="1 2">
    <name type="scientific">Yarrowia lipolytica</name>
    <name type="common">Candida lipolytica</name>
    <dbReference type="NCBI Taxonomy" id="4952"/>
    <lineage>
        <taxon>Eukaryota</taxon>
        <taxon>Fungi</taxon>
        <taxon>Dikarya</taxon>
        <taxon>Ascomycota</taxon>
        <taxon>Saccharomycotina</taxon>
        <taxon>Dipodascomycetes</taxon>
        <taxon>Dipodascales</taxon>
        <taxon>Dipodascales incertae sedis</taxon>
        <taxon>Yarrowia</taxon>
    </lineage>
</organism>
<accession>A0A1D8NN14</accession>
<dbReference type="AlphaFoldDB" id="A0A1D8NN14"/>
<evidence type="ECO:0000313" key="1">
    <source>
        <dbReference type="EMBL" id="AOW06993.1"/>
    </source>
</evidence>
<dbReference type="GeneID" id="94583915"/>
<reference evidence="1 2" key="1">
    <citation type="journal article" date="2016" name="PLoS ONE">
        <title>Sequence Assembly of Yarrowia lipolytica Strain W29/CLIB89 Shows Transposable Element Diversity.</title>
        <authorList>
            <person name="Magnan C."/>
            <person name="Yu J."/>
            <person name="Chang I."/>
            <person name="Jahn E."/>
            <person name="Kanomata Y."/>
            <person name="Wu J."/>
            <person name="Zeller M."/>
            <person name="Oakes M."/>
            <person name="Baldi P."/>
            <person name="Sandmeyer S."/>
        </authorList>
    </citation>
    <scope>NUCLEOTIDE SEQUENCE [LARGE SCALE GENOMIC DNA]</scope>
    <source>
        <strain evidence="2">CLIB89(W29)</strain>
    </source>
</reference>
<proteinExistence type="predicted"/>
<sequence length="100" mass="11105">MCRLPNWKSPKRDIRLAPSADRPDTALLKDIKDDTPGYDALPDIADTALTNTDADDALVGRYVQVESSDADSQDVEIVWGMGMSTTVIARIRKHLSFISW</sequence>
<evidence type="ECO:0000313" key="2">
    <source>
        <dbReference type="Proteomes" id="UP000182444"/>
    </source>
</evidence>
<dbReference type="EMBL" id="CP017558">
    <property type="protein sequence ID" value="AOW06993.1"/>
    <property type="molecule type" value="Genomic_DNA"/>
</dbReference>
<dbReference type="Proteomes" id="UP000182444">
    <property type="component" value="Chromosome 1F"/>
</dbReference>
<gene>
    <name evidence="1" type="ORF">YALI1_F15118g</name>
</gene>
<dbReference type="VEuPathDB" id="FungiDB:YALI1_F15118g"/>
<name>A0A1D8NN14_YARLL</name>